<gene>
    <name evidence="1" type="ORF">ABID41_003760</name>
</gene>
<comment type="caution">
    <text evidence="1">The sequence shown here is derived from an EMBL/GenBank/DDBJ whole genome shotgun (WGS) entry which is preliminary data.</text>
</comment>
<dbReference type="EMBL" id="JBEPLU010000004">
    <property type="protein sequence ID" value="MET3528618.1"/>
    <property type="molecule type" value="Genomic_DNA"/>
</dbReference>
<dbReference type="Gene3D" id="3.20.20.80">
    <property type="entry name" value="Glycosidases"/>
    <property type="match status" value="1"/>
</dbReference>
<organism evidence="1 2">
    <name type="scientific">Phenylobacterium koreense</name>
    <dbReference type="NCBI Taxonomy" id="266125"/>
    <lineage>
        <taxon>Bacteria</taxon>
        <taxon>Pseudomonadati</taxon>
        <taxon>Pseudomonadota</taxon>
        <taxon>Alphaproteobacteria</taxon>
        <taxon>Caulobacterales</taxon>
        <taxon>Caulobacteraceae</taxon>
        <taxon>Phenylobacterium</taxon>
    </lineage>
</organism>
<evidence type="ECO:0000313" key="1">
    <source>
        <dbReference type="EMBL" id="MET3528618.1"/>
    </source>
</evidence>
<evidence type="ECO:0000313" key="2">
    <source>
        <dbReference type="Proteomes" id="UP001549110"/>
    </source>
</evidence>
<reference evidence="1 2" key="1">
    <citation type="submission" date="2024-06" db="EMBL/GenBank/DDBJ databases">
        <title>Genomic Encyclopedia of Type Strains, Phase IV (KMG-IV): sequencing the most valuable type-strain genomes for metagenomic binning, comparative biology and taxonomic classification.</title>
        <authorList>
            <person name="Goeker M."/>
        </authorList>
    </citation>
    <scope>NUCLEOTIDE SEQUENCE [LARGE SCALE GENOMIC DNA]</scope>
    <source>
        <strain evidence="1 2">DSM 17809</strain>
    </source>
</reference>
<dbReference type="InterPro" id="IPR017853">
    <property type="entry name" value="GH"/>
</dbReference>
<protein>
    <submittedName>
        <fullName evidence="1">Uncharacterized protein</fullName>
    </submittedName>
</protein>
<dbReference type="SUPFAM" id="SSF51445">
    <property type="entry name" value="(Trans)glycosidases"/>
    <property type="match status" value="1"/>
</dbReference>
<sequence length="388" mass="42882">MALWTYDFLDRLGVVTHVRYSDGAYRDHAGTLEKLRYLGLDRIRDTAPKAGAKLPYKRYLDAGVRFCMSCSPSGAAVSDASRVGEVLDRILAAFPGARGVDFLEGPNEPNNQPIAFAGVKDTKTSFEAVKSYMAALHPELRRRREFDQIPLLGVANYPRLQVASDMENEHPYPMKGTQPRSAMAKVLTGRKRPVVITEFGYNTGPPSRFPTPVDEYTQALLTLNGLFDAVSLGARRTYVYELLDEKPDPDFKTPNLHWGLFRYDGTPKIAARALHNLTRILRPEANAGPSGPDPKVTGLPPTARSMALQKGPGSSLVVLWNEPDIWDEAGLKPIRVAASQVQVAFPKARALRLYDPMQDERPVKEAGPSDSLKVQLGAFPQIVEIVRT</sequence>
<proteinExistence type="predicted"/>
<keyword evidence="2" id="KW-1185">Reference proteome</keyword>
<name>A0ABV2ENJ0_9CAUL</name>
<dbReference type="RefSeq" id="WP_354298488.1">
    <property type="nucleotide sequence ID" value="NZ_JBEPLU010000004.1"/>
</dbReference>
<accession>A0ABV2ENJ0</accession>
<dbReference type="Proteomes" id="UP001549110">
    <property type="component" value="Unassembled WGS sequence"/>
</dbReference>